<organism evidence="2 3">
    <name type="scientific">Pseudomonas fungipugnans</name>
    <dbReference type="NCBI Taxonomy" id="3024217"/>
    <lineage>
        <taxon>Bacteria</taxon>
        <taxon>Pseudomonadati</taxon>
        <taxon>Pseudomonadota</taxon>
        <taxon>Gammaproteobacteria</taxon>
        <taxon>Pseudomonadales</taxon>
        <taxon>Pseudomonadaceae</taxon>
        <taxon>Pseudomonas</taxon>
    </lineage>
</organism>
<dbReference type="Proteomes" id="UP001159100">
    <property type="component" value="Unassembled WGS sequence"/>
</dbReference>
<dbReference type="RefSeq" id="WP_259503130.1">
    <property type="nucleotide sequence ID" value="NZ_JARBWL010000002.1"/>
</dbReference>
<dbReference type="EMBL" id="JARBWL010000002">
    <property type="protein sequence ID" value="MDI2594956.1"/>
    <property type="molecule type" value="Genomic_DNA"/>
</dbReference>
<protein>
    <submittedName>
        <fullName evidence="2">Uncharacterized protein</fullName>
    </submittedName>
</protein>
<gene>
    <name evidence="2" type="ORF">POF45_26545</name>
</gene>
<evidence type="ECO:0000256" key="1">
    <source>
        <dbReference type="SAM" id="Coils"/>
    </source>
</evidence>
<sequence>MSISVGIPNVAAVTIGGKTAATIRALNEATEEASAQALGVKASDGKVKTGAVGLDKPVSASEAEDNSTASVAQKVLQRRLKELQEQLRQQQQDLVAAQAAPYPTPEAKLTAVSAIQGQIAQTNAALLETANALYKEMTKSAGSGAVVNTTA</sequence>
<evidence type="ECO:0000313" key="3">
    <source>
        <dbReference type="Proteomes" id="UP001159100"/>
    </source>
</evidence>
<feature type="coiled-coil region" evidence="1">
    <location>
        <begin position="66"/>
        <end position="100"/>
    </location>
</feature>
<accession>A0ABT6QVL6</accession>
<reference evidence="2 3" key="1">
    <citation type="submission" date="2023-02" db="EMBL/GenBank/DDBJ databases">
        <title>Pseudomonas chrutzelriedensis sp. nov., a potently antifungal strain isolated from moss.</title>
        <authorList>
            <person name="Schnyder A."/>
            <person name="Kalawong R."/>
            <person name="Eberl L."/>
            <person name="Agnoli K."/>
        </authorList>
    </citation>
    <scope>NUCLEOTIDE SEQUENCE [LARGE SCALE GENOMIC DNA]</scope>
    <source>
        <strain evidence="2 3">681</strain>
    </source>
</reference>
<keyword evidence="1" id="KW-0175">Coiled coil</keyword>
<comment type="caution">
    <text evidence="2">The sequence shown here is derived from an EMBL/GenBank/DDBJ whole genome shotgun (WGS) entry which is preliminary data.</text>
</comment>
<keyword evidence="3" id="KW-1185">Reference proteome</keyword>
<proteinExistence type="predicted"/>
<evidence type="ECO:0000313" key="2">
    <source>
        <dbReference type="EMBL" id="MDI2594956.1"/>
    </source>
</evidence>
<name>A0ABT6QVL6_9PSED</name>